<sequence length="635" mass="67434">MGRFKIGTQVTLFAATLFFALTMVVAVSWHMKSTMIAAAQDLATFAEIDDAIMHLELDLGHAEIHLLRHAIGEQGAWENFLTEYEHLLEASKPEAFAAFGSAEISDQVARVRAELTSAEQWLAAIKVAPSAAEASNEINALALVFDDAIAELDSFGETTDAAAEGAIPVALRAGETAQLVLAGVAAMAGVGALVLAWLFGRALSKPIGSLSESVRCLTQQQLECSVIGTDRKDEIGDIARDLLVLKDRLVEADEVNARIKDENSRRVDLFQTFSHAMSRLKGGDLESRIEAEEWEDLGDSYVKLCTDFNNLASALEELVGSLRQSSETVQANATDLSGMSDEMSRRAEVQAATLEQSAAALDELSESVQSAARRAEEVDSMVGEGRKRAEEGGVVMGNALAAMSSIAKSSEQITQIIDVIDDIAFQTNLLALNAGVEAARAGESGKGFAVVASEVRNLAQRAAESASEIKDLVLNSTQQVADGEKLVQQTSETLGHIVQSVTDVSGMISDIAVSAREQASGVQEINIGVSELDKVTQQNAAMVSETSAASQQLSTEATRLSDLLSRFSGGVAQAALSGLNMNPGDEMFYLPDPQAKSTPALSKNPADEFWDIPEPSKSAPPVAVGAGNDAVWKDF</sequence>
<feature type="domain" description="T-SNARE coiled-coil homology" evidence="9">
    <location>
        <begin position="484"/>
        <end position="546"/>
    </location>
</feature>
<dbReference type="RefSeq" id="WP_058247582.1">
    <property type="nucleotide sequence ID" value="NZ_CYSE01000003.1"/>
</dbReference>
<dbReference type="Pfam" id="PF00015">
    <property type="entry name" value="MCPsignal"/>
    <property type="match status" value="1"/>
</dbReference>
<accession>A0A0P1GBC1</accession>
<evidence type="ECO:0000256" key="3">
    <source>
        <dbReference type="ARBA" id="ARBA00029447"/>
    </source>
</evidence>
<feature type="coiled-coil region" evidence="5">
    <location>
        <begin position="354"/>
        <end position="381"/>
    </location>
</feature>
<dbReference type="InterPro" id="IPR003660">
    <property type="entry name" value="HAMP_dom"/>
</dbReference>
<dbReference type="SUPFAM" id="SSF158472">
    <property type="entry name" value="HAMP domain-like"/>
    <property type="match status" value="1"/>
</dbReference>
<feature type="domain" description="HAMP" evidence="10">
    <location>
        <begin position="271"/>
        <end position="320"/>
    </location>
</feature>
<keyword evidence="7" id="KW-1133">Transmembrane helix</keyword>
<evidence type="ECO:0000256" key="7">
    <source>
        <dbReference type="SAM" id="Phobius"/>
    </source>
</evidence>
<dbReference type="FunFam" id="1.10.287.950:FF:000001">
    <property type="entry name" value="Methyl-accepting chemotaxis sensory transducer"/>
    <property type="match status" value="1"/>
</dbReference>
<feature type="domain" description="HAMP" evidence="10">
    <location>
        <begin position="201"/>
        <end position="254"/>
    </location>
</feature>
<dbReference type="PROSITE" id="PS50111">
    <property type="entry name" value="CHEMOTAXIS_TRANSDUC_2"/>
    <property type="match status" value="1"/>
</dbReference>
<protein>
    <submittedName>
        <fullName evidence="11">Aspartate chemoreceptor protein</fullName>
    </submittedName>
</protein>
<evidence type="ECO:0000259" key="8">
    <source>
        <dbReference type="PROSITE" id="PS50111"/>
    </source>
</evidence>
<dbReference type="PANTHER" id="PTHR43531">
    <property type="entry name" value="PROTEIN ICFG"/>
    <property type="match status" value="1"/>
</dbReference>
<dbReference type="GO" id="GO:0006935">
    <property type="term" value="P:chemotaxis"/>
    <property type="evidence" value="ECO:0007669"/>
    <property type="project" value="UniProtKB-KW"/>
</dbReference>
<dbReference type="SUPFAM" id="SSF58104">
    <property type="entry name" value="Methyl-accepting chemotaxis protein (MCP) signaling domain"/>
    <property type="match status" value="1"/>
</dbReference>
<keyword evidence="2" id="KW-0145">Chemotaxis</keyword>
<dbReference type="PRINTS" id="PR00260">
    <property type="entry name" value="CHEMTRNSDUCR"/>
</dbReference>
<gene>
    <name evidence="11" type="primary">tar_2</name>
    <name evidence="11" type="ORF">TRN7648_02089</name>
</gene>
<evidence type="ECO:0000256" key="2">
    <source>
        <dbReference type="ARBA" id="ARBA00022500"/>
    </source>
</evidence>
<dbReference type="AlphaFoldDB" id="A0A0P1GBC1"/>
<feature type="transmembrane region" description="Helical" evidence="7">
    <location>
        <begin position="179"/>
        <end position="199"/>
    </location>
</feature>
<name>A0A0P1GBC1_9RHOB</name>
<keyword evidence="11" id="KW-0675">Receptor</keyword>
<dbReference type="InterPro" id="IPR000727">
    <property type="entry name" value="T_SNARE_dom"/>
</dbReference>
<evidence type="ECO:0000313" key="11">
    <source>
        <dbReference type="EMBL" id="CUH78644.1"/>
    </source>
</evidence>
<keyword evidence="5" id="KW-0175">Coiled coil</keyword>
<dbReference type="InterPro" id="IPR051310">
    <property type="entry name" value="MCP_chemotaxis"/>
</dbReference>
<dbReference type="GO" id="GO:0004888">
    <property type="term" value="F:transmembrane signaling receptor activity"/>
    <property type="evidence" value="ECO:0007669"/>
    <property type="project" value="InterPro"/>
</dbReference>
<feature type="region of interest" description="Disordered" evidence="6">
    <location>
        <begin position="595"/>
        <end position="625"/>
    </location>
</feature>
<evidence type="ECO:0000313" key="12">
    <source>
        <dbReference type="Proteomes" id="UP000054935"/>
    </source>
</evidence>
<dbReference type="Pfam" id="PF00672">
    <property type="entry name" value="HAMP"/>
    <property type="match status" value="1"/>
</dbReference>
<keyword evidence="4" id="KW-0807">Transducer</keyword>
<comment type="similarity">
    <text evidence="3">Belongs to the methyl-accepting chemotaxis (MCP) protein family.</text>
</comment>
<dbReference type="CDD" id="cd11386">
    <property type="entry name" value="MCP_signal"/>
    <property type="match status" value="1"/>
</dbReference>
<reference evidence="11 12" key="1">
    <citation type="submission" date="2015-09" db="EMBL/GenBank/DDBJ databases">
        <authorList>
            <consortium name="Swine Surveillance"/>
        </authorList>
    </citation>
    <scope>NUCLEOTIDE SEQUENCE [LARGE SCALE GENOMIC DNA]</scope>
    <source>
        <strain evidence="11 12">CECT 7648</strain>
    </source>
</reference>
<keyword evidence="7" id="KW-0472">Membrane</keyword>
<dbReference type="EMBL" id="CYSE01000003">
    <property type="protein sequence ID" value="CUH78644.1"/>
    <property type="molecule type" value="Genomic_DNA"/>
</dbReference>
<feature type="domain" description="Methyl-accepting transducer" evidence="8">
    <location>
        <begin position="325"/>
        <end position="554"/>
    </location>
</feature>
<dbReference type="InterPro" id="IPR004090">
    <property type="entry name" value="Chemotax_Me-accpt_rcpt"/>
</dbReference>
<dbReference type="PANTHER" id="PTHR43531:SF11">
    <property type="entry name" value="METHYL-ACCEPTING CHEMOTAXIS PROTEIN 3"/>
    <property type="match status" value="1"/>
</dbReference>
<evidence type="ECO:0000259" key="9">
    <source>
        <dbReference type="PROSITE" id="PS50192"/>
    </source>
</evidence>
<keyword evidence="12" id="KW-1185">Reference proteome</keyword>
<evidence type="ECO:0000256" key="4">
    <source>
        <dbReference type="PROSITE-ProRule" id="PRU00284"/>
    </source>
</evidence>
<dbReference type="SMART" id="SM00283">
    <property type="entry name" value="MA"/>
    <property type="match status" value="1"/>
</dbReference>
<proteinExistence type="inferred from homology"/>
<dbReference type="PROSITE" id="PS50885">
    <property type="entry name" value="HAMP"/>
    <property type="match status" value="2"/>
</dbReference>
<dbReference type="Gene3D" id="6.10.340.10">
    <property type="match status" value="1"/>
</dbReference>
<dbReference type="SMART" id="SM00304">
    <property type="entry name" value="HAMP"/>
    <property type="match status" value="2"/>
</dbReference>
<dbReference type="PROSITE" id="PS50192">
    <property type="entry name" value="T_SNARE"/>
    <property type="match status" value="1"/>
</dbReference>
<keyword evidence="7" id="KW-0812">Transmembrane</keyword>
<evidence type="ECO:0000256" key="6">
    <source>
        <dbReference type="SAM" id="MobiDB-lite"/>
    </source>
</evidence>
<dbReference type="InterPro" id="IPR004089">
    <property type="entry name" value="MCPsignal_dom"/>
</dbReference>
<dbReference type="STRING" id="441103.TRN7648_02089"/>
<dbReference type="GO" id="GO:0016020">
    <property type="term" value="C:membrane"/>
    <property type="evidence" value="ECO:0007669"/>
    <property type="project" value="UniProtKB-SubCell"/>
</dbReference>
<dbReference type="GO" id="GO:0007165">
    <property type="term" value="P:signal transduction"/>
    <property type="evidence" value="ECO:0007669"/>
    <property type="project" value="UniProtKB-KW"/>
</dbReference>
<organism evidence="11 12">
    <name type="scientific">Tropicibacter naphthalenivorans</name>
    <dbReference type="NCBI Taxonomy" id="441103"/>
    <lineage>
        <taxon>Bacteria</taxon>
        <taxon>Pseudomonadati</taxon>
        <taxon>Pseudomonadota</taxon>
        <taxon>Alphaproteobacteria</taxon>
        <taxon>Rhodobacterales</taxon>
        <taxon>Roseobacteraceae</taxon>
        <taxon>Tropicibacter</taxon>
    </lineage>
</organism>
<evidence type="ECO:0000256" key="1">
    <source>
        <dbReference type="ARBA" id="ARBA00004370"/>
    </source>
</evidence>
<evidence type="ECO:0000256" key="5">
    <source>
        <dbReference type="SAM" id="Coils"/>
    </source>
</evidence>
<dbReference type="Proteomes" id="UP000054935">
    <property type="component" value="Unassembled WGS sequence"/>
</dbReference>
<comment type="subcellular location">
    <subcellularLocation>
        <location evidence="1">Membrane</location>
    </subcellularLocation>
</comment>
<evidence type="ECO:0000259" key="10">
    <source>
        <dbReference type="PROSITE" id="PS50885"/>
    </source>
</evidence>
<dbReference type="Gene3D" id="1.10.287.950">
    <property type="entry name" value="Methyl-accepting chemotaxis protein"/>
    <property type="match status" value="1"/>
</dbReference>